<dbReference type="GO" id="GO:0008782">
    <property type="term" value="F:adenosylhomocysteine nucleosidase activity"/>
    <property type="evidence" value="ECO:0007669"/>
    <property type="project" value="UniProtKB-EC"/>
</dbReference>
<keyword evidence="3 5" id="KW-0378">Hydrolase</keyword>
<organism evidence="7 8">
    <name type="scientific">Corallincola platygyrae</name>
    <dbReference type="NCBI Taxonomy" id="1193278"/>
    <lineage>
        <taxon>Bacteria</taxon>
        <taxon>Pseudomonadati</taxon>
        <taxon>Pseudomonadota</taxon>
        <taxon>Gammaproteobacteria</taxon>
        <taxon>Alteromonadales</taxon>
        <taxon>Psychromonadaceae</taxon>
        <taxon>Corallincola</taxon>
    </lineage>
</organism>
<feature type="active site" description="Proton donor" evidence="5">
    <location>
        <position position="199"/>
    </location>
</feature>
<evidence type="ECO:0000259" key="6">
    <source>
        <dbReference type="Pfam" id="PF01048"/>
    </source>
</evidence>
<accession>A0ABW4XLC4</accession>
<reference evidence="8" key="1">
    <citation type="journal article" date="2019" name="Int. J. Syst. Evol. Microbiol.">
        <title>The Global Catalogue of Microorganisms (GCM) 10K type strain sequencing project: providing services to taxonomists for standard genome sequencing and annotation.</title>
        <authorList>
            <consortium name="The Broad Institute Genomics Platform"/>
            <consortium name="The Broad Institute Genome Sequencing Center for Infectious Disease"/>
            <person name="Wu L."/>
            <person name="Ma J."/>
        </authorList>
    </citation>
    <scope>NUCLEOTIDE SEQUENCE [LARGE SCALE GENOMIC DNA]</scope>
    <source>
        <strain evidence="8">CGMCC 1.10992</strain>
    </source>
</reference>
<comment type="catalytic activity">
    <reaction evidence="5">
        <text>S-adenosyl-L-homocysteine + H2O = S-(5-deoxy-D-ribos-5-yl)-L-homocysteine + adenine</text>
        <dbReference type="Rhea" id="RHEA:17805"/>
        <dbReference type="ChEBI" id="CHEBI:15377"/>
        <dbReference type="ChEBI" id="CHEBI:16708"/>
        <dbReference type="ChEBI" id="CHEBI:57856"/>
        <dbReference type="ChEBI" id="CHEBI:58195"/>
        <dbReference type="EC" id="3.2.2.9"/>
    </reaction>
</comment>
<dbReference type="Proteomes" id="UP001597380">
    <property type="component" value="Unassembled WGS sequence"/>
</dbReference>
<dbReference type="Gene3D" id="3.40.50.1580">
    <property type="entry name" value="Nucleoside phosphorylase domain"/>
    <property type="match status" value="1"/>
</dbReference>
<feature type="binding site" evidence="5">
    <location>
        <position position="154"/>
    </location>
    <ligand>
        <name>substrate</name>
    </ligand>
</feature>
<dbReference type="Pfam" id="PF01048">
    <property type="entry name" value="PNP_UDP_1"/>
    <property type="match status" value="1"/>
</dbReference>
<dbReference type="InterPro" id="IPR035994">
    <property type="entry name" value="Nucleoside_phosphorylase_sf"/>
</dbReference>
<dbReference type="NCBIfam" id="NF004079">
    <property type="entry name" value="PRK05584.1"/>
    <property type="match status" value="1"/>
</dbReference>
<gene>
    <name evidence="5 7" type="primary">mtnN</name>
    <name evidence="7" type="ORF">ACFSJ3_10230</name>
</gene>
<dbReference type="CDD" id="cd09008">
    <property type="entry name" value="MTAN"/>
    <property type="match status" value="1"/>
</dbReference>
<comment type="catalytic activity">
    <reaction evidence="5">
        <text>5'-deoxyadenosine + H2O = 5-deoxy-D-ribose + adenine</text>
        <dbReference type="Rhea" id="RHEA:29859"/>
        <dbReference type="ChEBI" id="CHEBI:15377"/>
        <dbReference type="ChEBI" id="CHEBI:16708"/>
        <dbReference type="ChEBI" id="CHEBI:17319"/>
        <dbReference type="ChEBI" id="CHEBI:149540"/>
        <dbReference type="EC" id="3.2.2.9"/>
    </reaction>
</comment>
<evidence type="ECO:0000313" key="7">
    <source>
        <dbReference type="EMBL" id="MFD2096360.1"/>
    </source>
</evidence>
<keyword evidence="2 5" id="KW-0028">Amino-acid biosynthesis</keyword>
<evidence type="ECO:0000256" key="2">
    <source>
        <dbReference type="ARBA" id="ARBA00022605"/>
    </source>
</evidence>
<keyword evidence="8" id="KW-1185">Reference proteome</keyword>
<dbReference type="EC" id="3.2.2.9" evidence="5"/>
<evidence type="ECO:0000313" key="8">
    <source>
        <dbReference type="Proteomes" id="UP001597380"/>
    </source>
</evidence>
<dbReference type="EMBL" id="JBHUHT010000012">
    <property type="protein sequence ID" value="MFD2096360.1"/>
    <property type="molecule type" value="Genomic_DNA"/>
</dbReference>
<feature type="active site" description="Proton acceptor" evidence="5">
    <location>
        <position position="12"/>
    </location>
</feature>
<comment type="similarity">
    <text evidence="5">Belongs to the PNP/UDP phosphorylase family. MtnN subfamily.</text>
</comment>
<evidence type="ECO:0000256" key="1">
    <source>
        <dbReference type="ARBA" id="ARBA00004945"/>
    </source>
</evidence>
<protein>
    <recommendedName>
        <fullName evidence="5">5'-methylthioadenosine/S-adenosylhomocysteine nucleosidase</fullName>
        <shortName evidence="5">MTA/SAH nucleosidase</shortName>
        <shortName evidence="5">MTAN</shortName>
        <ecNumber evidence="5">3.2.2.9</ecNumber>
    </recommendedName>
    <alternativeName>
        <fullName evidence="5">5'-deoxyadenosine nucleosidase</fullName>
        <shortName evidence="5">DOA nucleosidase</shortName>
        <shortName evidence="5">dAdo nucleosidase</shortName>
    </alternativeName>
    <alternativeName>
        <fullName evidence="5">5'-methylthioadenosine nucleosidase</fullName>
        <shortName evidence="5">MTA nucleosidase</shortName>
    </alternativeName>
    <alternativeName>
        <fullName evidence="5">S-adenosylhomocysteine nucleosidase</fullName>
        <shortName evidence="5">AdoHcy nucleosidase</shortName>
        <shortName evidence="5">SAH nucleosidase</shortName>
        <shortName evidence="5">SRH nucleosidase</shortName>
    </alternativeName>
</protein>
<dbReference type="GO" id="GO:0008930">
    <property type="term" value="F:methylthioadenosine nucleosidase activity"/>
    <property type="evidence" value="ECO:0007669"/>
    <property type="project" value="UniProtKB-EC"/>
</dbReference>
<dbReference type="InterPro" id="IPR000845">
    <property type="entry name" value="Nucleoside_phosphorylase_d"/>
</dbReference>
<keyword evidence="4 5" id="KW-0486">Methionine biosynthesis</keyword>
<dbReference type="HAMAP" id="MF_01684">
    <property type="entry name" value="Salvage_MtnN"/>
    <property type="match status" value="1"/>
</dbReference>
<dbReference type="PANTHER" id="PTHR46832:SF1">
    <property type="entry name" value="5'-METHYLTHIOADENOSINE_S-ADENOSYLHOMOCYSTEINE NUCLEOSIDASE"/>
    <property type="match status" value="1"/>
</dbReference>
<feature type="domain" description="Nucleoside phosphorylase" evidence="6">
    <location>
        <begin position="2"/>
        <end position="228"/>
    </location>
</feature>
<comment type="function">
    <text evidence="5">Catalyzes the irreversible cleavage of the glycosidic bond in both 5'-methylthioadenosine (MTA) and S-adenosylhomocysteine (SAH/AdoHcy) to adenine and the corresponding thioribose, 5'-methylthioribose and S-ribosylhomocysteine, respectively. Also cleaves 5'-deoxyadenosine, a toxic by-product of radical S-adenosylmethionine (SAM) enzymes, into 5-deoxyribose and adenine.</text>
</comment>
<proteinExistence type="inferred from homology"/>
<comment type="pathway">
    <text evidence="1 5">Amino-acid biosynthesis; L-methionine biosynthesis via salvage pathway; S-methyl-5-thio-alpha-D-ribose 1-phosphate from S-methyl-5'-thioadenosine (hydrolase route): step 1/2.</text>
</comment>
<feature type="binding site" evidence="5">
    <location>
        <position position="79"/>
    </location>
    <ligand>
        <name>substrate</name>
    </ligand>
</feature>
<sequence length="231" mass="24641">MKIGIIGAMDQEVTQLRAQLTPTGDTIKDAGVEFYPGELQGHEVILLKSGIGKVAAAISTTLLLERFAPDIVINIGSAGGFDPSLEVGDVVVSSEVRYHDVDVTAFNYEPGQLPNQPAAFSPDEKLVAVAEQSLAAVGEAKSMKGLICSGDVFMADPTRVEQVRKLFPDMAACEMEAAAVAQVCHQFQVPFVVIRALSDIAGKFSHVSFEQFLDKAAHHSSLVVADMLGRL</sequence>
<dbReference type="RefSeq" id="WP_345339256.1">
    <property type="nucleotide sequence ID" value="NZ_BAABLI010000008.1"/>
</dbReference>
<dbReference type="SUPFAM" id="SSF53167">
    <property type="entry name" value="Purine and uridine phosphorylases"/>
    <property type="match status" value="1"/>
</dbReference>
<keyword evidence="7" id="KW-0326">Glycosidase</keyword>
<dbReference type="InterPro" id="IPR010049">
    <property type="entry name" value="MTA_SAH_Nsdase"/>
</dbReference>
<comment type="catalytic activity">
    <reaction evidence="5">
        <text>S-methyl-5'-thioadenosine + H2O = 5-(methylsulfanyl)-D-ribose + adenine</text>
        <dbReference type="Rhea" id="RHEA:13617"/>
        <dbReference type="ChEBI" id="CHEBI:15377"/>
        <dbReference type="ChEBI" id="CHEBI:16708"/>
        <dbReference type="ChEBI" id="CHEBI:17509"/>
        <dbReference type="ChEBI" id="CHEBI:78440"/>
        <dbReference type="EC" id="3.2.2.9"/>
    </reaction>
</comment>
<comment type="caution">
    <text evidence="7">The sequence shown here is derived from an EMBL/GenBank/DDBJ whole genome shotgun (WGS) entry which is preliminary data.</text>
</comment>
<dbReference type="PANTHER" id="PTHR46832">
    <property type="entry name" value="5'-METHYLTHIOADENOSINE/S-ADENOSYLHOMOCYSTEINE NUCLEOSIDASE"/>
    <property type="match status" value="1"/>
</dbReference>
<evidence type="ECO:0000256" key="3">
    <source>
        <dbReference type="ARBA" id="ARBA00022801"/>
    </source>
</evidence>
<evidence type="ECO:0000256" key="4">
    <source>
        <dbReference type="ARBA" id="ARBA00023167"/>
    </source>
</evidence>
<evidence type="ECO:0000256" key="5">
    <source>
        <dbReference type="HAMAP-Rule" id="MF_01684"/>
    </source>
</evidence>
<dbReference type="NCBIfam" id="TIGR01704">
    <property type="entry name" value="MTA_SAH-Nsdase"/>
    <property type="match status" value="1"/>
</dbReference>
<name>A0ABW4XLC4_9GAMM</name>
<feature type="binding site" evidence="5">
    <location>
        <begin position="175"/>
        <end position="176"/>
    </location>
    <ligand>
        <name>substrate</name>
    </ligand>
</feature>